<dbReference type="PANTHER" id="PTHR21221:SF1">
    <property type="entry name" value="UREIDOGLYCOLATE LYASE"/>
    <property type="match status" value="1"/>
</dbReference>
<keyword evidence="2" id="KW-0659">Purine metabolism</keyword>
<dbReference type="EMBL" id="CACRTF010000017">
    <property type="protein sequence ID" value="VYT49864.1"/>
    <property type="molecule type" value="Genomic_DNA"/>
</dbReference>
<dbReference type="SUPFAM" id="SSF51182">
    <property type="entry name" value="RmlC-like cupins"/>
    <property type="match status" value="1"/>
</dbReference>
<dbReference type="InterPro" id="IPR007247">
    <property type="entry name" value="Ureidogly_lyase"/>
</dbReference>
<dbReference type="InterPro" id="IPR024060">
    <property type="entry name" value="Ureidoglycolate_lyase_dom_sf"/>
</dbReference>
<reference evidence="5" key="1">
    <citation type="submission" date="2019-11" db="EMBL/GenBank/DDBJ databases">
        <authorList>
            <person name="Feng L."/>
        </authorList>
    </citation>
    <scope>NUCLEOTIDE SEQUENCE</scope>
    <source>
        <strain evidence="5">CbolteaeLFYP116</strain>
    </source>
</reference>
<proteinExistence type="predicted"/>
<dbReference type="EC" id="4.3.2.3" evidence="5"/>
<protein>
    <submittedName>
        <fullName evidence="5">Ureidoglycolate lyase</fullName>
        <ecNumber evidence="5">4.3.2.3</ecNumber>
    </submittedName>
</protein>
<comment type="subunit">
    <text evidence="1">Homodimer.</text>
</comment>
<evidence type="ECO:0000256" key="1">
    <source>
        <dbReference type="ARBA" id="ARBA00011738"/>
    </source>
</evidence>
<name>A0A6N2X6L5_9FIRM</name>
<accession>A0A6N2X6L5</accession>
<gene>
    <name evidence="5" type="primary">allA</name>
    <name evidence="5" type="ORF">CBLFYP116_04503</name>
</gene>
<dbReference type="Gene3D" id="2.60.120.480">
    <property type="entry name" value="Ureidoglycolate hydrolase"/>
    <property type="match status" value="1"/>
</dbReference>
<dbReference type="PANTHER" id="PTHR21221">
    <property type="entry name" value="UREIDOGLYCOLATE HYDROLASE"/>
    <property type="match status" value="1"/>
</dbReference>
<dbReference type="GO" id="GO:0000256">
    <property type="term" value="P:allantoin catabolic process"/>
    <property type="evidence" value="ECO:0007669"/>
    <property type="project" value="InterPro"/>
</dbReference>
<evidence type="ECO:0000256" key="2">
    <source>
        <dbReference type="ARBA" id="ARBA00022631"/>
    </source>
</evidence>
<dbReference type="GO" id="GO:0050385">
    <property type="term" value="F:ureidoglycolate lyase activity"/>
    <property type="evidence" value="ECO:0007669"/>
    <property type="project" value="UniProtKB-EC"/>
</dbReference>
<dbReference type="GO" id="GO:0006144">
    <property type="term" value="P:purine nucleobase metabolic process"/>
    <property type="evidence" value="ECO:0007669"/>
    <property type="project" value="UniProtKB-KW"/>
</dbReference>
<evidence type="ECO:0000256" key="3">
    <source>
        <dbReference type="ARBA" id="ARBA00023239"/>
    </source>
</evidence>
<dbReference type="RefSeq" id="WP_002575828.1">
    <property type="nucleotide sequence ID" value="NZ_BAABXO010000001.1"/>
</dbReference>
<comment type="catalytic activity">
    <reaction evidence="4">
        <text>(S)-ureidoglycolate = urea + glyoxylate</text>
        <dbReference type="Rhea" id="RHEA:11304"/>
        <dbReference type="ChEBI" id="CHEBI:16199"/>
        <dbReference type="ChEBI" id="CHEBI:36655"/>
        <dbReference type="ChEBI" id="CHEBI:57296"/>
        <dbReference type="EC" id="4.3.2.3"/>
    </reaction>
</comment>
<sequence length="170" mass="19248">MSIHQIKVQPLTQKAFSQYGTCIDLPAEGDYELRSSDRFDFYPKLCTYTCDSNVFQIGISTLYERPFRTVNMERHYHTQELMVPLTNPIIIVFSKNKGMDYSEEPDIETAEAFLITPQQGVVVDTGVWHWTPMPVGGDSRIICSFAENTSATDVDVRKFPAGEVLEVLLG</sequence>
<dbReference type="InterPro" id="IPR011051">
    <property type="entry name" value="RmlC_Cupin_sf"/>
</dbReference>
<evidence type="ECO:0000256" key="4">
    <source>
        <dbReference type="ARBA" id="ARBA00047684"/>
    </source>
</evidence>
<organism evidence="5">
    <name type="scientific">Enterocloster bolteae</name>
    <dbReference type="NCBI Taxonomy" id="208479"/>
    <lineage>
        <taxon>Bacteria</taxon>
        <taxon>Bacillati</taxon>
        <taxon>Bacillota</taxon>
        <taxon>Clostridia</taxon>
        <taxon>Lachnospirales</taxon>
        <taxon>Lachnospiraceae</taxon>
        <taxon>Enterocloster</taxon>
    </lineage>
</organism>
<dbReference type="Pfam" id="PF04115">
    <property type="entry name" value="Ureidogly_lyase"/>
    <property type="match status" value="1"/>
</dbReference>
<dbReference type="AlphaFoldDB" id="A0A6N2X6L5"/>
<dbReference type="GO" id="GO:0004848">
    <property type="term" value="F:ureidoglycolate hydrolase activity"/>
    <property type="evidence" value="ECO:0007669"/>
    <property type="project" value="InterPro"/>
</dbReference>
<keyword evidence="3 5" id="KW-0456">Lyase</keyword>
<dbReference type="GeneID" id="23113747"/>
<evidence type="ECO:0000313" key="5">
    <source>
        <dbReference type="EMBL" id="VYT49864.1"/>
    </source>
</evidence>